<dbReference type="Gene3D" id="3.30.710.10">
    <property type="entry name" value="Potassium Channel Kv1.1, Chain A"/>
    <property type="match status" value="1"/>
</dbReference>
<evidence type="ECO:0000313" key="2">
    <source>
        <dbReference type="EMBL" id="EEQ31229.1"/>
    </source>
</evidence>
<dbReference type="InterPro" id="IPR011333">
    <property type="entry name" value="SKP1/BTB/POZ_sf"/>
</dbReference>
<organism evidence="2 3">
    <name type="scientific">Arthroderma otae (strain ATCC MYA-4605 / CBS 113480)</name>
    <name type="common">Microsporum canis</name>
    <dbReference type="NCBI Taxonomy" id="554155"/>
    <lineage>
        <taxon>Eukaryota</taxon>
        <taxon>Fungi</taxon>
        <taxon>Dikarya</taxon>
        <taxon>Ascomycota</taxon>
        <taxon>Pezizomycotina</taxon>
        <taxon>Eurotiomycetes</taxon>
        <taxon>Eurotiomycetidae</taxon>
        <taxon>Onygenales</taxon>
        <taxon>Arthrodermataceae</taxon>
        <taxon>Microsporum</taxon>
    </lineage>
</organism>
<proteinExistence type="predicted"/>
<dbReference type="OrthoDB" id="5326346at2759"/>
<accession>C5FMZ3</accession>
<keyword evidence="3" id="KW-1185">Reference proteome</keyword>
<dbReference type="CDD" id="cd18186">
    <property type="entry name" value="BTB_POZ_ZBTB_KLHL-like"/>
    <property type="match status" value="1"/>
</dbReference>
<dbReference type="HOGENOM" id="CLU_031555_2_0_1"/>
<dbReference type="GeneID" id="9224380"/>
<evidence type="ECO:0000313" key="3">
    <source>
        <dbReference type="Proteomes" id="UP000002035"/>
    </source>
</evidence>
<evidence type="ECO:0000256" key="1">
    <source>
        <dbReference type="SAM" id="MobiDB-lite"/>
    </source>
</evidence>
<dbReference type="VEuPathDB" id="FungiDB:MCYG_04048"/>
<gene>
    <name evidence="2" type="ORF">MCYG_04048</name>
</gene>
<reference evidence="3" key="1">
    <citation type="journal article" date="2012" name="MBio">
        <title>Comparative genome analysis of Trichophyton rubrum and related dermatophytes reveals candidate genes involved in infection.</title>
        <authorList>
            <person name="Martinez D.A."/>
            <person name="Oliver B.G."/>
            <person name="Graeser Y."/>
            <person name="Goldberg J.M."/>
            <person name="Li W."/>
            <person name="Martinez-Rossi N.M."/>
            <person name="Monod M."/>
            <person name="Shelest E."/>
            <person name="Barton R.C."/>
            <person name="Birch E."/>
            <person name="Brakhage A.A."/>
            <person name="Chen Z."/>
            <person name="Gurr S.J."/>
            <person name="Heiman D."/>
            <person name="Heitman J."/>
            <person name="Kosti I."/>
            <person name="Rossi A."/>
            <person name="Saif S."/>
            <person name="Samalova M."/>
            <person name="Saunders C.W."/>
            <person name="Shea T."/>
            <person name="Summerbell R.C."/>
            <person name="Xu J."/>
            <person name="Young S."/>
            <person name="Zeng Q."/>
            <person name="Birren B.W."/>
            <person name="Cuomo C.A."/>
            <person name="White T.C."/>
        </authorList>
    </citation>
    <scope>NUCLEOTIDE SEQUENCE [LARGE SCALE GENOMIC DNA]</scope>
    <source>
        <strain evidence="3">ATCC MYA-4605 / CBS 113480</strain>
    </source>
</reference>
<dbReference type="SUPFAM" id="SSF54695">
    <property type="entry name" value="POZ domain"/>
    <property type="match status" value="1"/>
</dbReference>
<dbReference type="eggNOG" id="ENOG502S8FX">
    <property type="taxonomic scope" value="Eukaryota"/>
</dbReference>
<dbReference type="STRING" id="554155.C5FMZ3"/>
<sequence length="351" mass="39366">MDEVIDPSGEVKIILSNANTPFAVWDESLSPQNTRPDGSETTSTMKAAGSGQMINQGAAGEDSVGQSLDEDQTKRHICIQASAKHLVLASPVFKRMLADGWKEGATLSEQGSVEVTADGWDPQVFLTWLKIIHCQHHDVPRQLSLEVLAKIAVISDYYECKSVLGFFSETWISSLETSIPTKYSRDLILWMWVCWYFQLRSQFREATLIAMEHAISPIPSLELPIPAIVINTLDKRRTQAIESTISMLNQWQQDLTNNSRGCNFECRSMMLGALIKNMHSHNLLSPQPKAPFLGLSVQSLRNAVNSFRSPDWYCKDRYRNHGDRCGNSSFEKLFRSFGVNLAGLDLITLPI</sequence>
<dbReference type="EMBL" id="DS995704">
    <property type="protein sequence ID" value="EEQ31229.1"/>
    <property type="molecule type" value="Genomic_DNA"/>
</dbReference>
<dbReference type="OMA" id="MNVIHGR"/>
<dbReference type="Proteomes" id="UP000002035">
    <property type="component" value="Unassembled WGS sequence"/>
</dbReference>
<feature type="region of interest" description="Disordered" evidence="1">
    <location>
        <begin position="27"/>
        <end position="46"/>
    </location>
</feature>
<dbReference type="AlphaFoldDB" id="C5FMZ3"/>
<evidence type="ECO:0008006" key="4">
    <source>
        <dbReference type="Google" id="ProtNLM"/>
    </source>
</evidence>
<name>C5FMZ3_ARTOC</name>
<feature type="compositionally biased region" description="Polar residues" evidence="1">
    <location>
        <begin position="29"/>
        <end position="45"/>
    </location>
</feature>
<protein>
    <recommendedName>
        <fullName evidence="4">BTB domain-containing protein</fullName>
    </recommendedName>
</protein>
<dbReference type="RefSeq" id="XP_002846311.1">
    <property type="nucleotide sequence ID" value="XM_002846265.1"/>
</dbReference>